<dbReference type="AlphaFoldDB" id="G0MT01"/>
<dbReference type="EMBL" id="GL379810">
    <property type="protein sequence ID" value="EGT43174.1"/>
    <property type="molecule type" value="Genomic_DNA"/>
</dbReference>
<evidence type="ECO:0000259" key="1">
    <source>
        <dbReference type="Pfam" id="PF01827"/>
    </source>
</evidence>
<dbReference type="HOGENOM" id="CLU_693039_0_0_1"/>
<name>G0MT01_CAEBE</name>
<protein>
    <recommendedName>
        <fullName evidence="1">DUF38 domain-containing protein</fullName>
    </recommendedName>
</protein>
<reference evidence="3" key="1">
    <citation type="submission" date="2011-07" db="EMBL/GenBank/DDBJ databases">
        <authorList>
            <consortium name="Caenorhabditis brenneri Sequencing and Analysis Consortium"/>
            <person name="Wilson R.K."/>
        </authorList>
    </citation>
    <scope>NUCLEOTIDE SEQUENCE [LARGE SCALE GENOMIC DNA]</scope>
    <source>
        <strain evidence="3">PB2801</strain>
    </source>
</reference>
<organism evidence="3">
    <name type="scientific">Caenorhabditis brenneri</name>
    <name type="common">Nematode worm</name>
    <dbReference type="NCBI Taxonomy" id="135651"/>
    <lineage>
        <taxon>Eukaryota</taxon>
        <taxon>Metazoa</taxon>
        <taxon>Ecdysozoa</taxon>
        <taxon>Nematoda</taxon>
        <taxon>Chromadorea</taxon>
        <taxon>Rhabditida</taxon>
        <taxon>Rhabditina</taxon>
        <taxon>Rhabditomorpha</taxon>
        <taxon>Rhabditoidea</taxon>
        <taxon>Rhabditidae</taxon>
        <taxon>Peloderinae</taxon>
        <taxon>Caenorhabditis</taxon>
    </lineage>
</organism>
<proteinExistence type="predicted"/>
<evidence type="ECO:0000313" key="2">
    <source>
        <dbReference type="EMBL" id="EGT43174.1"/>
    </source>
</evidence>
<accession>G0MT01</accession>
<dbReference type="InParanoid" id="G0MT01"/>
<keyword evidence="3" id="KW-1185">Reference proteome</keyword>
<sequence>MSSMLKDPFFIQRSIFTFFAAKMPRDDILADLLRAHEHKPNFFPRVDYRDVDFWLKSFEEGNFDLEQVPTYAENATLVNLPVIESIIHMGNIKEQRKGTECEVTKDGETIQSKTDFITSSFEDFKQAIQHVNTKIRLMVILCEKSVDEEHQNKFYCSVVSILSSLKFKIHVEKLGTSVWTPNQVLSILSEIDQSNFTSLDITCNDREKGFVMDDIILQPFWPKLKCFALLKCPVSLKLETVQHIPKLTVSFSYNFTDEEMKRYKDYILKLPNFGCHGFRCVRSDKDDFIRWEQALKPFTPIFNEFGEELPRRGRLSLPDGKFISFDFMGDILMFN</sequence>
<dbReference type="Proteomes" id="UP000008068">
    <property type="component" value="Unassembled WGS sequence"/>
</dbReference>
<dbReference type="OrthoDB" id="5910873at2759"/>
<dbReference type="Pfam" id="PF01827">
    <property type="entry name" value="FTH"/>
    <property type="match status" value="1"/>
</dbReference>
<evidence type="ECO:0000313" key="3">
    <source>
        <dbReference type="Proteomes" id="UP000008068"/>
    </source>
</evidence>
<dbReference type="FunCoup" id="G0MT01">
    <property type="interactions" value="1043"/>
</dbReference>
<feature type="domain" description="DUF38" evidence="1">
    <location>
        <begin position="153"/>
        <end position="288"/>
    </location>
</feature>
<dbReference type="InterPro" id="IPR002900">
    <property type="entry name" value="DUF38/FTH_CAE_spp"/>
</dbReference>
<gene>
    <name evidence="2" type="ORF">CAEBREN_25288</name>
</gene>